<dbReference type="InterPro" id="IPR029039">
    <property type="entry name" value="Flavoprotein-like_sf"/>
</dbReference>
<dbReference type="OrthoDB" id="2146857at2"/>
<dbReference type="Pfam" id="PF12724">
    <property type="entry name" value="Flavodoxin_5"/>
    <property type="match status" value="1"/>
</dbReference>
<dbReference type="RefSeq" id="WP_078787589.1">
    <property type="nucleotide sequence ID" value="NZ_FMTO01000009.1"/>
</dbReference>
<dbReference type="EMBL" id="FUXA01000010">
    <property type="protein sequence ID" value="SJZ84202.1"/>
    <property type="molecule type" value="Genomic_DNA"/>
</dbReference>
<protein>
    <submittedName>
        <fullName evidence="2">Protoporphyrinogen IX oxidase, menaquinone-dependent (Flavodoxin domain)</fullName>
    </submittedName>
</protein>
<accession>A0A1T4NYM6</accession>
<gene>
    <name evidence="2" type="ORF">SAMN02745110_01761</name>
</gene>
<dbReference type="GO" id="GO:0006783">
    <property type="term" value="P:heme biosynthetic process"/>
    <property type="evidence" value="ECO:0007669"/>
    <property type="project" value="TreeGrafter"/>
</dbReference>
<sequence length="180" mass="20836">MKTLVIYTSQTGFTKRYAEWISEELNADIYDLKDVKKKTNDFFETYEAIIYAGWCMAGMVVKVKWFFEKAAYWKNKKLSIVAVGASPNDNPEVDEFLNNLLTDEQRPLIKAFYCQGGINYDKMKFPSRTAMKMFANSLKNNKNSSEDDRKKGEMISKSYDISDKRFIDPVVDYVGGKDNE</sequence>
<dbReference type="PROSITE" id="PS00201">
    <property type="entry name" value="FLAVODOXIN"/>
    <property type="match status" value="1"/>
</dbReference>
<dbReference type="PANTHER" id="PTHR38030:SF2">
    <property type="entry name" value="PROTOPORPHYRINOGEN IX DEHYDROGENASE [QUINONE]"/>
    <property type="match status" value="1"/>
</dbReference>
<dbReference type="GO" id="GO:0010181">
    <property type="term" value="F:FMN binding"/>
    <property type="evidence" value="ECO:0007669"/>
    <property type="project" value="InterPro"/>
</dbReference>
<proteinExistence type="predicted"/>
<feature type="domain" description="Flavodoxin" evidence="1">
    <location>
        <begin position="4"/>
        <end position="144"/>
    </location>
</feature>
<dbReference type="GO" id="GO:0070819">
    <property type="term" value="F:menaquinone-dependent protoporphyrinogen oxidase activity"/>
    <property type="evidence" value="ECO:0007669"/>
    <property type="project" value="TreeGrafter"/>
</dbReference>
<dbReference type="InterPro" id="IPR026816">
    <property type="entry name" value="Flavodoxin_dom"/>
</dbReference>
<keyword evidence="3" id="KW-1185">Reference proteome</keyword>
<evidence type="ECO:0000313" key="2">
    <source>
        <dbReference type="EMBL" id="SJZ84202.1"/>
    </source>
</evidence>
<reference evidence="2 3" key="1">
    <citation type="submission" date="2017-02" db="EMBL/GenBank/DDBJ databases">
        <authorList>
            <person name="Peterson S.W."/>
        </authorList>
    </citation>
    <scope>NUCLEOTIDE SEQUENCE [LARGE SCALE GENOMIC DNA]</scope>
    <source>
        <strain evidence="2 3">ATCC 17233</strain>
    </source>
</reference>
<dbReference type="SUPFAM" id="SSF52218">
    <property type="entry name" value="Flavoproteins"/>
    <property type="match status" value="1"/>
</dbReference>
<dbReference type="GO" id="GO:0009055">
    <property type="term" value="F:electron transfer activity"/>
    <property type="evidence" value="ECO:0007669"/>
    <property type="project" value="InterPro"/>
</dbReference>
<name>A0A1T4NYM6_9FIRM</name>
<dbReference type="PANTHER" id="PTHR38030">
    <property type="entry name" value="PROTOPORPHYRINOGEN IX DEHYDROGENASE [MENAQUINONE]"/>
    <property type="match status" value="1"/>
</dbReference>
<dbReference type="Gene3D" id="3.40.50.360">
    <property type="match status" value="1"/>
</dbReference>
<dbReference type="Proteomes" id="UP000189857">
    <property type="component" value="Unassembled WGS sequence"/>
</dbReference>
<evidence type="ECO:0000313" key="3">
    <source>
        <dbReference type="Proteomes" id="UP000189857"/>
    </source>
</evidence>
<evidence type="ECO:0000259" key="1">
    <source>
        <dbReference type="Pfam" id="PF12724"/>
    </source>
</evidence>
<organism evidence="2 3">
    <name type="scientific">Eubacterium ruminantium</name>
    <dbReference type="NCBI Taxonomy" id="42322"/>
    <lineage>
        <taxon>Bacteria</taxon>
        <taxon>Bacillati</taxon>
        <taxon>Bacillota</taxon>
        <taxon>Clostridia</taxon>
        <taxon>Eubacteriales</taxon>
        <taxon>Eubacteriaceae</taxon>
        <taxon>Eubacterium</taxon>
    </lineage>
</organism>
<dbReference type="InterPro" id="IPR052200">
    <property type="entry name" value="Protoporphyrinogen_IX_DH"/>
</dbReference>
<dbReference type="InterPro" id="IPR001226">
    <property type="entry name" value="Flavodoxin_CS"/>
</dbReference>
<dbReference type="AlphaFoldDB" id="A0A1T4NYM6"/>